<protein>
    <submittedName>
        <fullName evidence="3">Alpha/beta fold hydrolase</fullName>
    </submittedName>
</protein>
<dbReference type="Pfam" id="PF00561">
    <property type="entry name" value="Abhydrolase_1"/>
    <property type="match status" value="1"/>
</dbReference>
<keyword evidence="1 3" id="KW-0378">Hydrolase</keyword>
<dbReference type="SUPFAM" id="SSF53474">
    <property type="entry name" value="alpha/beta-Hydrolases"/>
    <property type="match status" value="1"/>
</dbReference>
<dbReference type="InterPro" id="IPR000073">
    <property type="entry name" value="AB_hydrolase_1"/>
</dbReference>
<keyword evidence="4" id="KW-1185">Reference proteome</keyword>
<feature type="domain" description="AB hydrolase-1" evidence="2">
    <location>
        <begin position="1"/>
        <end position="105"/>
    </location>
</feature>
<dbReference type="Gene3D" id="3.40.50.1820">
    <property type="entry name" value="alpha/beta hydrolase"/>
    <property type="match status" value="1"/>
</dbReference>
<dbReference type="InterPro" id="IPR000639">
    <property type="entry name" value="Epox_hydrolase-like"/>
</dbReference>
<dbReference type="InterPro" id="IPR029058">
    <property type="entry name" value="AB_hydrolase_fold"/>
</dbReference>
<dbReference type="PRINTS" id="PR00412">
    <property type="entry name" value="EPOXHYDRLASE"/>
</dbReference>
<dbReference type="Proteomes" id="UP001595685">
    <property type="component" value="Unassembled WGS sequence"/>
</dbReference>
<dbReference type="PANTHER" id="PTHR43329">
    <property type="entry name" value="EPOXIDE HYDROLASE"/>
    <property type="match status" value="1"/>
</dbReference>
<evidence type="ECO:0000313" key="3">
    <source>
        <dbReference type="EMBL" id="MFC3689596.1"/>
    </source>
</evidence>
<dbReference type="EMBL" id="JBHRWW010000011">
    <property type="protein sequence ID" value="MFC3689596.1"/>
    <property type="molecule type" value="Genomic_DNA"/>
</dbReference>
<accession>A0ABV7WLY7</accession>
<sequence>MLLLHGALQNWWAWRDVLPGLAAAGYRAVAADLRGHGASDATPRGYHLPGLADDVDALVRSLGARRAVVVGHDLGGWVGWTLAHRHPGRLHGLVAVAAPPPRPGLLRGPALRALGAAQLPSLPEHVLLHRGGVRRYLDDARATPAPAADVDYYVASVRVPSVAHTSLEPWRWLARASLRPDGVRWWRSVRGDVAVPVLRVDGGEDRFAVGRAVDRTGPGAGAVPAPDGQQRVVLPGVGHLVPEEAPEQLLEALLAWLPGVVRPG</sequence>
<dbReference type="RefSeq" id="WP_376984111.1">
    <property type="nucleotide sequence ID" value="NZ_JBHRWW010000011.1"/>
</dbReference>
<dbReference type="PRINTS" id="PR00111">
    <property type="entry name" value="ABHYDROLASE"/>
</dbReference>
<organism evidence="3 4">
    <name type="scientific">Aquipuribacter hungaricus</name>
    <dbReference type="NCBI Taxonomy" id="545624"/>
    <lineage>
        <taxon>Bacteria</taxon>
        <taxon>Bacillati</taxon>
        <taxon>Actinomycetota</taxon>
        <taxon>Actinomycetes</taxon>
        <taxon>Micrococcales</taxon>
        <taxon>Intrasporangiaceae</taxon>
        <taxon>Aquipuribacter</taxon>
    </lineage>
</organism>
<reference evidence="4" key="1">
    <citation type="journal article" date="2019" name="Int. J. Syst. Evol. Microbiol.">
        <title>The Global Catalogue of Microorganisms (GCM) 10K type strain sequencing project: providing services to taxonomists for standard genome sequencing and annotation.</title>
        <authorList>
            <consortium name="The Broad Institute Genomics Platform"/>
            <consortium name="The Broad Institute Genome Sequencing Center for Infectious Disease"/>
            <person name="Wu L."/>
            <person name="Ma J."/>
        </authorList>
    </citation>
    <scope>NUCLEOTIDE SEQUENCE [LARGE SCALE GENOMIC DNA]</scope>
    <source>
        <strain evidence="4">NCAIM B.02333</strain>
    </source>
</reference>
<proteinExistence type="predicted"/>
<dbReference type="GO" id="GO:0016787">
    <property type="term" value="F:hydrolase activity"/>
    <property type="evidence" value="ECO:0007669"/>
    <property type="project" value="UniProtKB-KW"/>
</dbReference>
<evidence type="ECO:0000259" key="2">
    <source>
        <dbReference type="Pfam" id="PF00561"/>
    </source>
</evidence>
<comment type="caution">
    <text evidence="3">The sequence shown here is derived from an EMBL/GenBank/DDBJ whole genome shotgun (WGS) entry which is preliminary data.</text>
</comment>
<evidence type="ECO:0000313" key="4">
    <source>
        <dbReference type="Proteomes" id="UP001595685"/>
    </source>
</evidence>
<evidence type="ECO:0000256" key="1">
    <source>
        <dbReference type="ARBA" id="ARBA00022801"/>
    </source>
</evidence>
<name>A0ABV7WLY7_9MICO</name>
<gene>
    <name evidence="3" type="ORF">ACFOLH_14690</name>
</gene>